<dbReference type="InterPro" id="IPR036264">
    <property type="entry name" value="Bact_exopeptidase_dim_dom"/>
</dbReference>
<feature type="binding site" evidence="9">
    <location>
        <position position="106"/>
    </location>
    <ligand>
        <name>Zn(2+)</name>
        <dbReference type="ChEBI" id="CHEBI:29105"/>
        <label>1</label>
    </ligand>
</feature>
<accession>A0A1S1V6U4</accession>
<evidence type="ECO:0000259" key="10">
    <source>
        <dbReference type="Pfam" id="PF07687"/>
    </source>
</evidence>
<evidence type="ECO:0000256" key="8">
    <source>
        <dbReference type="PIRSR" id="PIRSR001123-1"/>
    </source>
</evidence>
<dbReference type="Proteomes" id="UP000180254">
    <property type="component" value="Unassembled WGS sequence"/>
</dbReference>
<dbReference type="EC" id="3.4.11.4" evidence="11"/>
<dbReference type="Gene3D" id="3.40.630.10">
    <property type="entry name" value="Zn peptidases"/>
    <property type="match status" value="1"/>
</dbReference>
<dbReference type="InterPro" id="IPR002933">
    <property type="entry name" value="Peptidase_M20"/>
</dbReference>
<dbReference type="PIRSF" id="PIRSF001123">
    <property type="entry name" value="PepA_GA"/>
    <property type="match status" value="1"/>
</dbReference>
<protein>
    <submittedName>
        <fullName evidence="11">Peptidase T</fullName>
        <ecNumber evidence="11">3.4.11.4</ecNumber>
    </submittedName>
</protein>
<comment type="cofactor">
    <cofactor evidence="1">
        <name>Zn(2+)</name>
        <dbReference type="ChEBI" id="CHEBI:29105"/>
    </cofactor>
</comment>
<dbReference type="Pfam" id="PF01546">
    <property type="entry name" value="Peptidase_M20"/>
    <property type="match status" value="1"/>
</dbReference>
<evidence type="ECO:0000256" key="7">
    <source>
        <dbReference type="PIRNR" id="PIRNR001123"/>
    </source>
</evidence>
<feature type="binding site" evidence="9">
    <location>
        <position position="163"/>
    </location>
    <ligand>
        <name>Zn(2+)</name>
        <dbReference type="ChEBI" id="CHEBI:29105"/>
        <label>1</label>
    </ligand>
</feature>
<dbReference type="SUPFAM" id="SSF53187">
    <property type="entry name" value="Zn-dependent exopeptidases"/>
    <property type="match status" value="1"/>
</dbReference>
<dbReference type="OrthoDB" id="9773892at2"/>
<proteinExistence type="inferred from homology"/>
<keyword evidence="12" id="KW-1185">Reference proteome</keyword>
<comment type="cofactor">
    <cofactor evidence="9">
        <name>a divalent metal cation</name>
        <dbReference type="ChEBI" id="CHEBI:60240"/>
    </cofactor>
    <text evidence="9">Binds 2 divalent metal cations per subunit.</text>
</comment>
<dbReference type="GO" id="GO:0045148">
    <property type="term" value="F:tripeptide aminopeptidase activity"/>
    <property type="evidence" value="ECO:0007669"/>
    <property type="project" value="UniProtKB-EC"/>
</dbReference>
<dbReference type="InterPro" id="IPR001261">
    <property type="entry name" value="ArgE/DapE_CS"/>
</dbReference>
<sequence>MIDRERLLNRFLRYVQIDSETGNELEMAELLSAELSALGLRVDRDDAGEKSNSNGYNVYGFLAGDSESEPILLSAHMDTVSPGAGVVPVVESGVVRSDGSTVLGGDDKSGIAIIMECIETIVEKNIERRPIEVVFTICEEGGLNGAKNLDVSKLSAKHGIAIDSGGPIGTIYNSGPSQDSFHVKIIGKTAHAGMEPEKGVSAIGIAAEAISSMPLYRVDEDTTANIGTISGGVATNIIASDVVITAEARSKYNEKLDPQSETMKRIFEDTASEMGGKAVVNVKREYGAFNVPESQPFVSELKDAFSRAGFDPVCKYVGGGGDANIYFEHGINVVNISSGMTDVHTVKESIRIEDMYSCSKVLLDFLASIL</sequence>
<dbReference type="InterPro" id="IPR008007">
    <property type="entry name" value="Peptidase_M42"/>
</dbReference>
<evidence type="ECO:0000256" key="3">
    <source>
        <dbReference type="ARBA" id="ARBA00022723"/>
    </source>
</evidence>
<dbReference type="NCBIfam" id="TIGR01883">
    <property type="entry name" value="PepT-like"/>
    <property type="match status" value="1"/>
</dbReference>
<keyword evidence="2" id="KW-0645">Protease</keyword>
<dbReference type="SUPFAM" id="SSF55031">
    <property type="entry name" value="Bacterial exopeptidase dimerisation domain"/>
    <property type="match status" value="1"/>
</dbReference>
<gene>
    <name evidence="11" type="primary">pepT</name>
    <name evidence="11" type="ORF">EUAN_14010</name>
</gene>
<evidence type="ECO:0000256" key="2">
    <source>
        <dbReference type="ARBA" id="ARBA00022670"/>
    </source>
</evidence>
<dbReference type="InterPro" id="IPR010162">
    <property type="entry name" value="PepT-like"/>
</dbReference>
<feature type="active site" description="Proton acceptor" evidence="8">
    <location>
        <position position="139"/>
    </location>
</feature>
<name>A0A1S1V6U4_9FIRM</name>
<organism evidence="11 12">
    <name type="scientific">Andreesenia angusta</name>
    <dbReference type="NCBI Taxonomy" id="39480"/>
    <lineage>
        <taxon>Bacteria</taxon>
        <taxon>Bacillati</taxon>
        <taxon>Bacillota</taxon>
        <taxon>Tissierellia</taxon>
        <taxon>Tissierellales</taxon>
        <taxon>Gottschalkiaceae</taxon>
        <taxon>Andreesenia</taxon>
    </lineage>
</organism>
<keyword evidence="11" id="KW-0031">Aminopeptidase</keyword>
<dbReference type="RefSeq" id="WP_071063040.1">
    <property type="nucleotide sequence ID" value="NZ_MKIE01000004.1"/>
</dbReference>
<evidence type="ECO:0000256" key="1">
    <source>
        <dbReference type="ARBA" id="ARBA00001947"/>
    </source>
</evidence>
<dbReference type="STRING" id="39480.EUAN_14010"/>
<keyword evidence="6" id="KW-0482">Metalloprotease</keyword>
<evidence type="ECO:0000313" key="12">
    <source>
        <dbReference type="Proteomes" id="UP000180254"/>
    </source>
</evidence>
<dbReference type="InterPro" id="IPR011650">
    <property type="entry name" value="Peptidase_M20_dimer"/>
</dbReference>
<comment type="similarity">
    <text evidence="7">Belongs to the peptidase M42 family.</text>
</comment>
<dbReference type="GO" id="GO:0008237">
    <property type="term" value="F:metallopeptidase activity"/>
    <property type="evidence" value="ECO:0007669"/>
    <property type="project" value="UniProtKB-KW"/>
</dbReference>
<dbReference type="AlphaFoldDB" id="A0A1S1V6U4"/>
<evidence type="ECO:0000313" key="11">
    <source>
        <dbReference type="EMBL" id="OHW62331.1"/>
    </source>
</evidence>
<keyword evidence="3 9" id="KW-0479">Metal-binding</keyword>
<evidence type="ECO:0000256" key="6">
    <source>
        <dbReference type="ARBA" id="ARBA00023049"/>
    </source>
</evidence>
<evidence type="ECO:0000256" key="4">
    <source>
        <dbReference type="ARBA" id="ARBA00022801"/>
    </source>
</evidence>
<comment type="caution">
    <text evidence="11">The sequence shown here is derived from an EMBL/GenBank/DDBJ whole genome shotgun (WGS) entry which is preliminary data.</text>
</comment>
<dbReference type="EMBL" id="MKIE01000004">
    <property type="protein sequence ID" value="OHW62331.1"/>
    <property type="molecule type" value="Genomic_DNA"/>
</dbReference>
<dbReference type="Pfam" id="PF07687">
    <property type="entry name" value="M20_dimer"/>
    <property type="match status" value="1"/>
</dbReference>
<dbReference type="Gene3D" id="3.30.70.360">
    <property type="match status" value="1"/>
</dbReference>
<keyword evidence="4 11" id="KW-0378">Hydrolase</keyword>
<dbReference type="PROSITE" id="PS00758">
    <property type="entry name" value="ARGE_DAPE_CPG2_1"/>
    <property type="match status" value="1"/>
</dbReference>
<evidence type="ECO:0000256" key="5">
    <source>
        <dbReference type="ARBA" id="ARBA00022833"/>
    </source>
</evidence>
<dbReference type="PANTHER" id="PTHR42994:SF2">
    <property type="entry name" value="PEPTIDASE"/>
    <property type="match status" value="1"/>
</dbReference>
<reference evidence="11 12" key="1">
    <citation type="submission" date="2016-09" db="EMBL/GenBank/DDBJ databases">
        <title>Genome sequence of Eubacterium angustum.</title>
        <authorList>
            <person name="Poehlein A."/>
            <person name="Daniel R."/>
        </authorList>
    </citation>
    <scope>NUCLEOTIDE SEQUENCE [LARGE SCALE GENOMIC DNA]</scope>
    <source>
        <strain evidence="11 12">DSM 1989</strain>
    </source>
</reference>
<dbReference type="GO" id="GO:0046872">
    <property type="term" value="F:metal ion binding"/>
    <property type="evidence" value="ECO:0007669"/>
    <property type="project" value="UniProtKB-UniRule"/>
</dbReference>
<feature type="binding site" evidence="9">
    <location>
        <position position="140"/>
    </location>
    <ligand>
        <name>Zn(2+)</name>
        <dbReference type="ChEBI" id="CHEBI:29105"/>
        <label>2</label>
    </ligand>
</feature>
<feature type="domain" description="Peptidase M20 dimerisation" evidence="10">
    <location>
        <begin position="180"/>
        <end position="272"/>
    </location>
</feature>
<evidence type="ECO:0000256" key="9">
    <source>
        <dbReference type="PIRSR" id="PIRSR001123-2"/>
    </source>
</evidence>
<feature type="binding site" evidence="9">
    <location>
        <position position="106"/>
    </location>
    <ligand>
        <name>Zn(2+)</name>
        <dbReference type="ChEBI" id="CHEBI:29105"/>
        <label>2</label>
    </ligand>
</feature>
<keyword evidence="5" id="KW-0862">Zinc</keyword>
<dbReference type="GO" id="GO:0006508">
    <property type="term" value="P:proteolysis"/>
    <property type="evidence" value="ECO:0007669"/>
    <property type="project" value="UniProtKB-KW"/>
</dbReference>
<dbReference type="PANTHER" id="PTHR42994">
    <property type="entry name" value="PEPTIDASE T"/>
    <property type="match status" value="1"/>
</dbReference>